<accession>A0ABN9RZY0</accession>
<organism evidence="2 3">
    <name type="scientific">Prorocentrum cordatum</name>
    <dbReference type="NCBI Taxonomy" id="2364126"/>
    <lineage>
        <taxon>Eukaryota</taxon>
        <taxon>Sar</taxon>
        <taxon>Alveolata</taxon>
        <taxon>Dinophyceae</taxon>
        <taxon>Prorocentrales</taxon>
        <taxon>Prorocentraceae</taxon>
        <taxon>Prorocentrum</taxon>
    </lineage>
</organism>
<feature type="non-terminal residue" evidence="2">
    <location>
        <position position="168"/>
    </location>
</feature>
<evidence type="ECO:0000313" key="3">
    <source>
        <dbReference type="Proteomes" id="UP001189429"/>
    </source>
</evidence>
<proteinExistence type="predicted"/>
<feature type="region of interest" description="Disordered" evidence="1">
    <location>
        <begin position="143"/>
        <end position="168"/>
    </location>
</feature>
<protein>
    <submittedName>
        <fullName evidence="2">Uncharacterized protein</fullName>
    </submittedName>
</protein>
<sequence length="168" mass="17311">ARRRRLRAELLEAQRQLSLRGDGAPAPRTAPRTLATTPATTWKALAGGCCESCSLAAALRALREEAGCAEPLRQVLWGNPRWREAAARAAEAGRATSGALESEARALREELLAAGAALAAGRGVLGVEVQEAEAAERELRAELRAARGGGAGAGAPGAAEEQTRAPSA</sequence>
<reference evidence="2" key="1">
    <citation type="submission" date="2023-10" db="EMBL/GenBank/DDBJ databases">
        <authorList>
            <person name="Chen Y."/>
            <person name="Shah S."/>
            <person name="Dougan E. K."/>
            <person name="Thang M."/>
            <person name="Chan C."/>
        </authorList>
    </citation>
    <scope>NUCLEOTIDE SEQUENCE [LARGE SCALE GENOMIC DNA]</scope>
</reference>
<evidence type="ECO:0000313" key="2">
    <source>
        <dbReference type="EMBL" id="CAK0824833.1"/>
    </source>
</evidence>
<gene>
    <name evidence="2" type="ORF">PCOR1329_LOCUS25130</name>
</gene>
<evidence type="ECO:0000256" key="1">
    <source>
        <dbReference type="SAM" id="MobiDB-lite"/>
    </source>
</evidence>
<feature type="non-terminal residue" evidence="2">
    <location>
        <position position="1"/>
    </location>
</feature>
<name>A0ABN9RZY0_9DINO</name>
<keyword evidence="3" id="KW-1185">Reference proteome</keyword>
<comment type="caution">
    <text evidence="2">The sequence shown here is derived from an EMBL/GenBank/DDBJ whole genome shotgun (WGS) entry which is preliminary data.</text>
</comment>
<dbReference type="Proteomes" id="UP001189429">
    <property type="component" value="Unassembled WGS sequence"/>
</dbReference>
<dbReference type="EMBL" id="CAUYUJ010008753">
    <property type="protein sequence ID" value="CAK0824833.1"/>
    <property type="molecule type" value="Genomic_DNA"/>
</dbReference>